<reference evidence="4" key="2">
    <citation type="journal article" date="2023" name="IMA Fungus">
        <title>Comparative genomic study of the Penicillium genus elucidates a diverse pangenome and 15 lateral gene transfer events.</title>
        <authorList>
            <person name="Petersen C."/>
            <person name="Sorensen T."/>
            <person name="Nielsen M.R."/>
            <person name="Sondergaard T.E."/>
            <person name="Sorensen J.L."/>
            <person name="Fitzpatrick D.A."/>
            <person name="Frisvad J.C."/>
            <person name="Nielsen K.L."/>
        </authorList>
    </citation>
    <scope>NUCLEOTIDE SEQUENCE</scope>
    <source>
        <strain evidence="4">IBT 15544</strain>
    </source>
</reference>
<evidence type="ECO:0000259" key="3">
    <source>
        <dbReference type="PROSITE" id="PS50089"/>
    </source>
</evidence>
<dbReference type="InterPro" id="IPR013083">
    <property type="entry name" value="Znf_RING/FYVE/PHD"/>
</dbReference>
<reference evidence="4" key="1">
    <citation type="submission" date="2022-12" db="EMBL/GenBank/DDBJ databases">
        <authorList>
            <person name="Petersen C."/>
        </authorList>
    </citation>
    <scope>NUCLEOTIDE SEQUENCE</scope>
    <source>
        <strain evidence="4">IBT 15544</strain>
    </source>
</reference>
<evidence type="ECO:0000313" key="4">
    <source>
        <dbReference type="EMBL" id="KAJ5204991.1"/>
    </source>
</evidence>
<dbReference type="PANTHER" id="PTHR21540:SF0">
    <property type="entry name" value="PHD FAMILY PROTEIN"/>
    <property type="match status" value="1"/>
</dbReference>
<dbReference type="InterPro" id="IPR001841">
    <property type="entry name" value="Znf_RING"/>
</dbReference>
<gene>
    <name evidence="4" type="ORF">N7498_005870</name>
</gene>
<feature type="region of interest" description="Disordered" evidence="2">
    <location>
        <begin position="110"/>
        <end position="129"/>
    </location>
</feature>
<protein>
    <recommendedName>
        <fullName evidence="3">RING-type domain-containing protein</fullName>
    </recommendedName>
</protein>
<evidence type="ECO:0000256" key="2">
    <source>
        <dbReference type="SAM" id="MobiDB-lite"/>
    </source>
</evidence>
<dbReference type="OrthoDB" id="8062037at2759"/>
<keyword evidence="5" id="KW-1185">Reference proteome</keyword>
<proteinExistence type="predicted"/>
<feature type="domain" description="RING-type" evidence="3">
    <location>
        <begin position="290"/>
        <end position="366"/>
    </location>
</feature>
<feature type="region of interest" description="Disordered" evidence="2">
    <location>
        <begin position="252"/>
        <end position="272"/>
    </location>
</feature>
<sequence length="371" mass="41264">MPSRESYIAGPTLPSLSEIIKLEPEKEPWCAGYAHSKGRRCHNPTNMRGRSSAMSLLDKGTKDLRAGRRIDTLLENLATYVLCTIFHQNQALDLACRWKRQVSSFLVPQATSQVNSATSERRVRRSSSDVYSDTAEANVDELCDILYRKLQDTLEELRRLQAVQHGPTISANSPVPRGDERASIDNNPRTGRSSTIRDGLRIVPSTRAVMRQSASSTHESTITAPRSTQVQVVIQARPASVSNQRAATVSATARVSSSTDSQEGVEATSQPRNRAIQATSVTRRAVEGECGICLCHMQTSQSLFVDESIEIDEEEDVENLGEEEDDEDEEDEELVWCRARCGVNFHKKCIDQWLETSHASTCPACRSTWRP</sequence>
<dbReference type="Proteomes" id="UP001150904">
    <property type="component" value="Unassembled WGS sequence"/>
</dbReference>
<dbReference type="AlphaFoldDB" id="A0A9W9MPA3"/>
<organism evidence="4 5">
    <name type="scientific">Penicillium cinerascens</name>
    <dbReference type="NCBI Taxonomy" id="70096"/>
    <lineage>
        <taxon>Eukaryota</taxon>
        <taxon>Fungi</taxon>
        <taxon>Dikarya</taxon>
        <taxon>Ascomycota</taxon>
        <taxon>Pezizomycotina</taxon>
        <taxon>Eurotiomycetes</taxon>
        <taxon>Eurotiomycetidae</taxon>
        <taxon>Eurotiales</taxon>
        <taxon>Aspergillaceae</taxon>
        <taxon>Penicillium</taxon>
    </lineage>
</organism>
<keyword evidence="1" id="KW-0479">Metal-binding</keyword>
<feature type="region of interest" description="Disordered" evidence="2">
    <location>
        <begin position="165"/>
        <end position="200"/>
    </location>
</feature>
<accession>A0A9W9MPA3</accession>
<name>A0A9W9MPA3_9EURO</name>
<dbReference type="GO" id="GO:0008270">
    <property type="term" value="F:zinc ion binding"/>
    <property type="evidence" value="ECO:0007669"/>
    <property type="project" value="UniProtKB-KW"/>
</dbReference>
<keyword evidence="1" id="KW-0862">Zinc</keyword>
<dbReference type="Gene3D" id="3.30.40.10">
    <property type="entry name" value="Zinc/RING finger domain, C3HC4 (zinc finger)"/>
    <property type="match status" value="1"/>
</dbReference>
<comment type="caution">
    <text evidence="4">The sequence shown here is derived from an EMBL/GenBank/DDBJ whole genome shotgun (WGS) entry which is preliminary data.</text>
</comment>
<dbReference type="PROSITE" id="PS50089">
    <property type="entry name" value="ZF_RING_2"/>
    <property type="match status" value="1"/>
</dbReference>
<dbReference type="Pfam" id="PF13639">
    <property type="entry name" value="zf-RING_2"/>
    <property type="match status" value="1"/>
</dbReference>
<dbReference type="GeneID" id="83180233"/>
<dbReference type="PANTHER" id="PTHR21540">
    <property type="entry name" value="RING FINGER AND SWIM DOMAIN-CONTAINING PROTEIN 2"/>
    <property type="match status" value="1"/>
</dbReference>
<dbReference type="EMBL" id="JAPQKR010000012">
    <property type="protein sequence ID" value="KAJ5204991.1"/>
    <property type="molecule type" value="Genomic_DNA"/>
</dbReference>
<dbReference type="GO" id="GO:0061630">
    <property type="term" value="F:ubiquitin protein ligase activity"/>
    <property type="evidence" value="ECO:0007669"/>
    <property type="project" value="InterPro"/>
</dbReference>
<dbReference type="RefSeq" id="XP_058309470.1">
    <property type="nucleotide sequence ID" value="XM_058452932.1"/>
</dbReference>
<evidence type="ECO:0000313" key="5">
    <source>
        <dbReference type="Proteomes" id="UP001150904"/>
    </source>
</evidence>
<dbReference type="InterPro" id="IPR039903">
    <property type="entry name" value="Zswim2"/>
</dbReference>
<keyword evidence="1" id="KW-0863">Zinc-finger</keyword>
<dbReference type="SUPFAM" id="SSF57850">
    <property type="entry name" value="RING/U-box"/>
    <property type="match status" value="1"/>
</dbReference>
<evidence type="ECO:0000256" key="1">
    <source>
        <dbReference type="PROSITE-ProRule" id="PRU00175"/>
    </source>
</evidence>
<feature type="compositionally biased region" description="Polar residues" evidence="2">
    <location>
        <begin position="184"/>
        <end position="196"/>
    </location>
</feature>